<organism evidence="3 4">
    <name type="scientific">Coleophoma cylindrospora</name>
    <dbReference type="NCBI Taxonomy" id="1849047"/>
    <lineage>
        <taxon>Eukaryota</taxon>
        <taxon>Fungi</taxon>
        <taxon>Dikarya</taxon>
        <taxon>Ascomycota</taxon>
        <taxon>Pezizomycotina</taxon>
        <taxon>Leotiomycetes</taxon>
        <taxon>Helotiales</taxon>
        <taxon>Dermateaceae</taxon>
        <taxon>Coleophoma</taxon>
    </lineage>
</organism>
<dbReference type="PANTHER" id="PTHR39596:SF2">
    <property type="entry name" value="HET DOMAIN PROTEIN (AFU_ORTHOLOGUE AFUA_1G17550)-RELATED"/>
    <property type="match status" value="1"/>
</dbReference>
<dbReference type="STRING" id="1849047.A0A3D8QA93"/>
<feature type="compositionally biased region" description="Basic and acidic residues" evidence="2">
    <location>
        <begin position="855"/>
        <end position="866"/>
    </location>
</feature>
<accession>A0A3D8QA93</accession>
<dbReference type="SUPFAM" id="SSF48452">
    <property type="entry name" value="TPR-like"/>
    <property type="match status" value="3"/>
</dbReference>
<feature type="region of interest" description="Disordered" evidence="2">
    <location>
        <begin position="645"/>
        <end position="664"/>
    </location>
</feature>
<name>A0A3D8QA93_9HELO</name>
<evidence type="ECO:0000256" key="1">
    <source>
        <dbReference type="SAM" id="Coils"/>
    </source>
</evidence>
<keyword evidence="1" id="KW-0175">Coiled coil</keyword>
<sequence>MDMNSEQSTTRAYAHIASAVNSCSERVKACTKTPEARDKYLLKYLDSQQDFEIDLNEVMNVVYWMAKIQARRGIGPRKFGHWVRMLPYEINLPPVGQALKVMETDGFNICKNRLWKLVDASDRKQDDLPDIVKALKTPQGKSRLDQLGHELCTANKCQQAHKDAGDMQQLHKCSETRQECERQAVKFPVEHLLTALEQEEDTAWHWPYKPPADWTPGLIQRGEEKYMAISHVWGDGTGASKREPGTVNRCLFDYFASISKEVGCIAIWWDVVSIPTGNPDARSKALEKMHHNYARAACTIVHDLSLLSIPWTDDGMPCLALVLSSWFTRAWTALELLLSNKVKILFKPGQDGKPVLKDLDEDVLAKRPESSSRAHWLATVLTQQLREPIENVGDLLAILSPRSTSFVRDRTKVAALLAGVPHCDFGKDESYITQLIIKYLGKIPYTCLLHGKPTMTIRGGFSWCAATLDDMPVDVSKDIGDESETKYLDIDQGGAAEGEWLCRSLNEADPEKIHPYGDDLSSHVKVQVALRDWKNCLLLKVDGTGNELLALLVTPLHTVTLKRGRMLKCRYVGVVLEEVQKEAREEAQEEPSGNETQNLWNSYLVRIGGHDGGGAEPISGKDALERMRSELGPREVEDAPIVDYDPDAEDRMKRSQSSASRDLDVGEHARDHNFALLDPPQPWALLNPVSEPDSTHLKQAVLKENRKAMRWLVRNGLSLRQDELEDIILQRTSAGRAMNLKGITILGDILAEQKPKWDQAIKIYLFANNKYERAANVNTLDKFRLKQSLGSVYLKKAAIESGKRTDLNDAEDLLKDVLRACDEARLQQAKAKAEFANGAKIYPDARTSSNRPSGQKKEVTKDQAVKKRAQKAAEKIRQLDDAWFRLELKAIADLALLYIGQYEFERAAEVYRRPFRAEGDVLPPENEVFRVLWNNREMEPYEKKDRDPRAARLYKSALQNFSTMFHEKHLLVLLTTLHLGVNYMLQATKVRDAEKLLRHAEVGLEAYCEPNLDHPIVQLAKYHRGILCMRRGYGEEAEKMLNAVRPGTVDLRGLRSKDHWLTPAAMCALGQNALLQNDFQKAQSLYQEVLRVYHKAIPVKATSKPNDNIPDTIVSIIMQTYVGLASAYHQNKNKADKVDAVALCERMLETLKERYRHRQIQFHLQECETLELLSGIYKDEGRFGKAKDAAQQALNGFEHLDGHRSFGYLRAMEKLAILDQEEGKLQEAETRWIQVVDGYSEALGPHHEKALRARWQLGSLYLSRRKLKDAEAACSEAYKGLDQTLGPDNPLTMRAARTLGEVYRSNGKYREATHMFTRYNQFTCHSTAGNPTEHNEHAKARSAVDLGEVVGLVDDPRHRDEATKWFQTALNILLTMKPSYDLYDAQLRFGRLHKQRGRFDDANQYLKLSFNGFNQLKYSDRALEAALVWGHTKLLKREADARSWIESAYAQIQGKSEINIFVKLEACMVYGELRLMSKEMMAQGAVDLKEVLRRYEADAGLPGGHPTRIRIMDRLIKHYSSQGNSSEADAMRISKFDALVTAYGEDEANMIMHMTESTVSPTLYRRSEKHGGRQELSTHQHPLAFRQPHLKR</sequence>
<keyword evidence="4" id="KW-1185">Reference proteome</keyword>
<feature type="coiled-coil region" evidence="1">
    <location>
        <begin position="807"/>
        <end position="834"/>
    </location>
</feature>
<dbReference type="EMBL" id="PDLM01000017">
    <property type="protein sequence ID" value="RDW58763.1"/>
    <property type="molecule type" value="Genomic_DNA"/>
</dbReference>
<evidence type="ECO:0008006" key="5">
    <source>
        <dbReference type="Google" id="ProtNLM"/>
    </source>
</evidence>
<protein>
    <recommendedName>
        <fullName evidence="5">Heterokaryon incompatibility domain-containing protein</fullName>
    </recommendedName>
</protein>
<evidence type="ECO:0000313" key="3">
    <source>
        <dbReference type="EMBL" id="RDW58763.1"/>
    </source>
</evidence>
<evidence type="ECO:0000313" key="4">
    <source>
        <dbReference type="Proteomes" id="UP000256645"/>
    </source>
</evidence>
<dbReference type="Pfam" id="PF13424">
    <property type="entry name" value="TPR_12"/>
    <property type="match status" value="1"/>
</dbReference>
<feature type="compositionally biased region" description="Basic and acidic residues" evidence="2">
    <location>
        <begin position="1565"/>
        <end position="1578"/>
    </location>
</feature>
<proteinExistence type="predicted"/>
<evidence type="ECO:0000256" key="2">
    <source>
        <dbReference type="SAM" id="MobiDB-lite"/>
    </source>
</evidence>
<reference evidence="3 4" key="1">
    <citation type="journal article" date="2018" name="IMA Fungus">
        <title>IMA Genome-F 9: Draft genome sequence of Annulohypoxylon stygium, Aspergillus mulundensis, Berkeleyomyces basicola (syn. Thielaviopsis basicola), Ceratocystis smalleyi, two Cercospora beticola strains, Coleophoma cylindrospora, Fusarium fracticaudum, Phialophora cf. hyalina, and Morchella septimelata.</title>
        <authorList>
            <person name="Wingfield B.D."/>
            <person name="Bills G.F."/>
            <person name="Dong Y."/>
            <person name="Huang W."/>
            <person name="Nel W.J."/>
            <person name="Swalarsk-Parry B.S."/>
            <person name="Vaghefi N."/>
            <person name="Wilken P.M."/>
            <person name="An Z."/>
            <person name="de Beer Z.W."/>
            <person name="De Vos L."/>
            <person name="Chen L."/>
            <person name="Duong T.A."/>
            <person name="Gao Y."/>
            <person name="Hammerbacher A."/>
            <person name="Kikkert J.R."/>
            <person name="Li Y."/>
            <person name="Li H."/>
            <person name="Li K."/>
            <person name="Li Q."/>
            <person name="Liu X."/>
            <person name="Ma X."/>
            <person name="Naidoo K."/>
            <person name="Pethybridge S.J."/>
            <person name="Sun J."/>
            <person name="Steenkamp E.T."/>
            <person name="van der Nest M.A."/>
            <person name="van Wyk S."/>
            <person name="Wingfield M.J."/>
            <person name="Xiong C."/>
            <person name="Yue Q."/>
            <person name="Zhang X."/>
        </authorList>
    </citation>
    <scope>NUCLEOTIDE SEQUENCE [LARGE SCALE GENOMIC DNA]</scope>
    <source>
        <strain evidence="3 4">BP6252</strain>
    </source>
</reference>
<dbReference type="OrthoDB" id="20872at2759"/>
<gene>
    <name evidence="3" type="ORF">BP6252_13239</name>
</gene>
<comment type="caution">
    <text evidence="3">The sequence shown here is derived from an EMBL/GenBank/DDBJ whole genome shotgun (WGS) entry which is preliminary data.</text>
</comment>
<dbReference type="InterPro" id="IPR011990">
    <property type="entry name" value="TPR-like_helical_dom_sf"/>
</dbReference>
<dbReference type="Gene3D" id="1.25.40.10">
    <property type="entry name" value="Tetratricopeptide repeat domain"/>
    <property type="match status" value="2"/>
</dbReference>
<dbReference type="Proteomes" id="UP000256645">
    <property type="component" value="Unassembled WGS sequence"/>
</dbReference>
<dbReference type="PANTHER" id="PTHR39596">
    <property type="match status" value="1"/>
</dbReference>
<feature type="region of interest" description="Disordered" evidence="2">
    <location>
        <begin position="843"/>
        <end position="866"/>
    </location>
</feature>
<feature type="region of interest" description="Disordered" evidence="2">
    <location>
        <begin position="1563"/>
        <end position="1592"/>
    </location>
</feature>